<dbReference type="EMBL" id="JAKKPZ010000034">
    <property type="protein sequence ID" value="KAI1708625.1"/>
    <property type="molecule type" value="Genomic_DNA"/>
</dbReference>
<dbReference type="GO" id="GO:0016075">
    <property type="term" value="P:rRNA catabolic process"/>
    <property type="evidence" value="ECO:0007669"/>
    <property type="project" value="TreeGrafter"/>
</dbReference>
<dbReference type="Gene3D" id="2.30.30.110">
    <property type="match status" value="1"/>
</dbReference>
<keyword evidence="3" id="KW-1185">Reference proteome</keyword>
<name>A0AAD4R0Y7_9BILA</name>
<dbReference type="SUPFAM" id="SSF50118">
    <property type="entry name" value="Cell growth inhibitor/plasmid maintenance toxic component"/>
    <property type="match status" value="1"/>
</dbReference>
<reference evidence="2" key="1">
    <citation type="submission" date="2022-01" db="EMBL/GenBank/DDBJ databases">
        <title>Genome Sequence Resource for Two Populations of Ditylenchus destructor, the Migratory Endoparasitic Phytonematode.</title>
        <authorList>
            <person name="Zhang H."/>
            <person name="Lin R."/>
            <person name="Xie B."/>
        </authorList>
    </citation>
    <scope>NUCLEOTIDE SEQUENCE</scope>
    <source>
        <strain evidence="2">BazhouSP</strain>
    </source>
</reference>
<organism evidence="2 3">
    <name type="scientific">Ditylenchus destructor</name>
    <dbReference type="NCBI Taxonomy" id="166010"/>
    <lineage>
        <taxon>Eukaryota</taxon>
        <taxon>Metazoa</taxon>
        <taxon>Ecdysozoa</taxon>
        <taxon>Nematoda</taxon>
        <taxon>Chromadorea</taxon>
        <taxon>Rhabditida</taxon>
        <taxon>Tylenchina</taxon>
        <taxon>Tylenchomorpha</taxon>
        <taxon>Sphaerularioidea</taxon>
        <taxon>Anguinidae</taxon>
        <taxon>Anguininae</taxon>
        <taxon>Ditylenchus</taxon>
    </lineage>
</organism>
<accession>A0AAD4R0Y7</accession>
<dbReference type="InterPro" id="IPR011067">
    <property type="entry name" value="Plasmid_toxin/cell-grow_inhib"/>
</dbReference>
<dbReference type="GO" id="GO:0006402">
    <property type="term" value="P:mRNA catabolic process"/>
    <property type="evidence" value="ECO:0007669"/>
    <property type="project" value="TreeGrafter"/>
</dbReference>
<dbReference type="PANTHER" id="PTHR33988">
    <property type="entry name" value="ENDORIBONUCLEASE MAZF-RELATED"/>
    <property type="match status" value="1"/>
</dbReference>
<evidence type="ECO:0000313" key="2">
    <source>
        <dbReference type="EMBL" id="KAI1708625.1"/>
    </source>
</evidence>
<dbReference type="InterPro" id="IPR003477">
    <property type="entry name" value="PemK-like"/>
</dbReference>
<keyword evidence="1" id="KW-0732">Signal</keyword>
<dbReference type="GO" id="GO:0004521">
    <property type="term" value="F:RNA endonuclease activity"/>
    <property type="evidence" value="ECO:0007669"/>
    <property type="project" value="TreeGrafter"/>
</dbReference>
<protein>
    <submittedName>
        <fullName evidence="2">PemK-like, mazF-like toxin of type II toxin-antitoxin system domain-containing protein</fullName>
    </submittedName>
</protein>
<dbReference type="AlphaFoldDB" id="A0AAD4R0Y7"/>
<feature type="signal peptide" evidence="1">
    <location>
        <begin position="1"/>
        <end position="18"/>
    </location>
</feature>
<dbReference type="GO" id="GO:0003677">
    <property type="term" value="F:DNA binding"/>
    <property type="evidence" value="ECO:0007669"/>
    <property type="project" value="InterPro"/>
</dbReference>
<dbReference type="Proteomes" id="UP001201812">
    <property type="component" value="Unassembled WGS sequence"/>
</dbReference>
<gene>
    <name evidence="2" type="ORF">DdX_11700</name>
</gene>
<proteinExistence type="predicted"/>
<dbReference type="PANTHER" id="PTHR33988:SF2">
    <property type="entry name" value="ENDORIBONUCLEASE MAZF"/>
    <property type="match status" value="1"/>
</dbReference>
<dbReference type="Pfam" id="PF02452">
    <property type="entry name" value="PemK_toxin"/>
    <property type="match status" value="1"/>
</dbReference>
<sequence>MDSFNIFCLISFMTACLSQSDWSNNVKSGDVLIANLDPSQGDEMGKRRPVVVIQNDAITALNLQTFVVAPLSTKMHLRPIEHDLGIKLVRIQKRDKLKDDSVILSDQIRSISVARFDQPHTILTTLTILEKNLLRESIDRIL</sequence>
<evidence type="ECO:0000313" key="3">
    <source>
        <dbReference type="Proteomes" id="UP001201812"/>
    </source>
</evidence>
<evidence type="ECO:0000256" key="1">
    <source>
        <dbReference type="SAM" id="SignalP"/>
    </source>
</evidence>
<comment type="caution">
    <text evidence="2">The sequence shown here is derived from an EMBL/GenBank/DDBJ whole genome shotgun (WGS) entry which is preliminary data.</text>
</comment>
<feature type="chain" id="PRO_5041929853" evidence="1">
    <location>
        <begin position="19"/>
        <end position="142"/>
    </location>
</feature>